<feature type="region of interest" description="Disordered" evidence="4">
    <location>
        <begin position="360"/>
        <end position="388"/>
    </location>
</feature>
<evidence type="ECO:0000256" key="5">
    <source>
        <dbReference type="SAM" id="Phobius"/>
    </source>
</evidence>
<dbReference type="Gene3D" id="3.30.70.270">
    <property type="match status" value="1"/>
</dbReference>
<dbReference type="SUPFAM" id="SSF55073">
    <property type="entry name" value="Nucleotide cyclase"/>
    <property type="match status" value="1"/>
</dbReference>
<comment type="cofactor">
    <cofactor evidence="1">
        <name>Mg(2+)</name>
        <dbReference type="ChEBI" id="CHEBI:18420"/>
    </cofactor>
</comment>
<keyword evidence="5" id="KW-0812">Transmembrane</keyword>
<evidence type="ECO:0000256" key="1">
    <source>
        <dbReference type="ARBA" id="ARBA00001946"/>
    </source>
</evidence>
<dbReference type="InterPro" id="IPR050469">
    <property type="entry name" value="Diguanylate_Cyclase"/>
</dbReference>
<feature type="transmembrane region" description="Helical" evidence="5">
    <location>
        <begin position="82"/>
        <end position="100"/>
    </location>
</feature>
<feature type="transmembrane region" description="Helical" evidence="5">
    <location>
        <begin position="106"/>
        <end position="124"/>
    </location>
</feature>
<dbReference type="EMBL" id="FOPY01000002">
    <property type="protein sequence ID" value="SFH30308.1"/>
    <property type="molecule type" value="Genomic_DNA"/>
</dbReference>
<dbReference type="PANTHER" id="PTHR45138">
    <property type="entry name" value="REGULATORY COMPONENTS OF SENSORY TRANSDUCTION SYSTEM"/>
    <property type="match status" value="1"/>
</dbReference>
<dbReference type="PANTHER" id="PTHR45138:SF9">
    <property type="entry name" value="DIGUANYLATE CYCLASE DGCM-RELATED"/>
    <property type="match status" value="1"/>
</dbReference>
<evidence type="ECO:0000313" key="8">
    <source>
        <dbReference type="Proteomes" id="UP000199040"/>
    </source>
</evidence>
<feature type="transmembrane region" description="Helical" evidence="5">
    <location>
        <begin position="59"/>
        <end position="75"/>
    </location>
</feature>
<dbReference type="InterPro" id="IPR043128">
    <property type="entry name" value="Rev_trsase/Diguanyl_cyclase"/>
</dbReference>
<dbReference type="AlphaFoldDB" id="A0A1I2YXC4"/>
<evidence type="ECO:0000313" key="7">
    <source>
        <dbReference type="EMBL" id="SFH30308.1"/>
    </source>
</evidence>
<dbReference type="EC" id="2.7.7.65" evidence="2"/>
<name>A0A1I2YXC4_9GAMM</name>
<feature type="transmembrane region" description="Helical" evidence="5">
    <location>
        <begin position="131"/>
        <end position="149"/>
    </location>
</feature>
<feature type="compositionally biased region" description="Basic and acidic residues" evidence="4">
    <location>
        <begin position="360"/>
        <end position="371"/>
    </location>
</feature>
<feature type="transmembrane region" description="Helical" evidence="5">
    <location>
        <begin position="169"/>
        <end position="190"/>
    </location>
</feature>
<keyword evidence="5" id="KW-1133">Transmembrane helix</keyword>
<dbReference type="STRING" id="442341.SAMN04487959_102230"/>
<sequence>MVACNSRKIPDKWRSFMFPACPLPPEQQRYFHTLSRLYVIATVTYVLALLPMFWLLGNVHLLAITLIGLGSVLMARELHRRGYMTAGVSLVLAGMTWHMLESLDAYGAGVGFELYFSVILLIIYISAMSPVAKLGISLSILTLTALQVIELGDRTNDWHHGSLVPDLVLMANLLLVSVLFAVILTGLEGVTERLERSYRREATHDALTGVYNRRAVLKAAEQMAQGDRTFAMLMIDIDYFKRINDEYGHDVGDRALCHLSECLRLGLREEDVLGRYGGEEFMVVLNSMTLNDAVGVAERLAALVRENPYAAANGLTLSMSVSVGVAVSSQAEDLNGLIVLADQRLYRAKRTGRDRIVAKDRPVVSPNKEDPLPENPLPVRMQGVSRFG</sequence>
<keyword evidence="8" id="KW-1185">Reference proteome</keyword>
<evidence type="ECO:0000256" key="3">
    <source>
        <dbReference type="ARBA" id="ARBA00034247"/>
    </source>
</evidence>
<organism evidence="7 8">
    <name type="scientific">Modicisalibacter xianhensis</name>
    <dbReference type="NCBI Taxonomy" id="442341"/>
    <lineage>
        <taxon>Bacteria</taxon>
        <taxon>Pseudomonadati</taxon>
        <taxon>Pseudomonadota</taxon>
        <taxon>Gammaproteobacteria</taxon>
        <taxon>Oceanospirillales</taxon>
        <taxon>Halomonadaceae</taxon>
        <taxon>Modicisalibacter</taxon>
    </lineage>
</organism>
<dbReference type="PROSITE" id="PS50887">
    <property type="entry name" value="GGDEF"/>
    <property type="match status" value="1"/>
</dbReference>
<accession>A0A1I2YXC4</accession>
<feature type="domain" description="GGDEF" evidence="6">
    <location>
        <begin position="228"/>
        <end position="361"/>
    </location>
</feature>
<evidence type="ECO:0000256" key="4">
    <source>
        <dbReference type="SAM" id="MobiDB-lite"/>
    </source>
</evidence>
<keyword evidence="5" id="KW-0472">Membrane</keyword>
<evidence type="ECO:0000256" key="2">
    <source>
        <dbReference type="ARBA" id="ARBA00012528"/>
    </source>
</evidence>
<feature type="transmembrane region" description="Helical" evidence="5">
    <location>
        <begin position="37"/>
        <end position="53"/>
    </location>
</feature>
<dbReference type="FunFam" id="3.30.70.270:FF:000001">
    <property type="entry name" value="Diguanylate cyclase domain protein"/>
    <property type="match status" value="1"/>
</dbReference>
<proteinExistence type="predicted"/>
<dbReference type="GO" id="GO:0052621">
    <property type="term" value="F:diguanylate cyclase activity"/>
    <property type="evidence" value="ECO:0007669"/>
    <property type="project" value="UniProtKB-EC"/>
</dbReference>
<evidence type="ECO:0000259" key="6">
    <source>
        <dbReference type="PROSITE" id="PS50887"/>
    </source>
</evidence>
<gene>
    <name evidence="7" type="ORF">SAMN04487959_102230</name>
</gene>
<dbReference type="InterPro" id="IPR029787">
    <property type="entry name" value="Nucleotide_cyclase"/>
</dbReference>
<comment type="catalytic activity">
    <reaction evidence="3">
        <text>2 GTP = 3',3'-c-di-GMP + 2 diphosphate</text>
        <dbReference type="Rhea" id="RHEA:24898"/>
        <dbReference type="ChEBI" id="CHEBI:33019"/>
        <dbReference type="ChEBI" id="CHEBI:37565"/>
        <dbReference type="ChEBI" id="CHEBI:58805"/>
        <dbReference type="EC" id="2.7.7.65"/>
    </reaction>
</comment>
<dbReference type="Proteomes" id="UP000199040">
    <property type="component" value="Unassembled WGS sequence"/>
</dbReference>
<dbReference type="RefSeq" id="WP_092843491.1">
    <property type="nucleotide sequence ID" value="NZ_FOPY01000002.1"/>
</dbReference>
<reference evidence="7 8" key="1">
    <citation type="submission" date="2016-10" db="EMBL/GenBank/DDBJ databases">
        <authorList>
            <person name="de Groot N.N."/>
        </authorList>
    </citation>
    <scope>NUCLEOTIDE SEQUENCE [LARGE SCALE GENOMIC DNA]</scope>
    <source>
        <strain evidence="7 8">CGMCC 1.6848</strain>
    </source>
</reference>
<dbReference type="InterPro" id="IPR000160">
    <property type="entry name" value="GGDEF_dom"/>
</dbReference>
<dbReference type="Pfam" id="PF00990">
    <property type="entry name" value="GGDEF"/>
    <property type="match status" value="1"/>
</dbReference>
<dbReference type="NCBIfam" id="TIGR00254">
    <property type="entry name" value="GGDEF"/>
    <property type="match status" value="1"/>
</dbReference>
<dbReference type="CDD" id="cd01949">
    <property type="entry name" value="GGDEF"/>
    <property type="match status" value="1"/>
</dbReference>
<dbReference type="SMART" id="SM00267">
    <property type="entry name" value="GGDEF"/>
    <property type="match status" value="1"/>
</dbReference>
<protein>
    <recommendedName>
        <fullName evidence="2">diguanylate cyclase</fullName>
        <ecNumber evidence="2">2.7.7.65</ecNumber>
    </recommendedName>
</protein>